<reference evidence="2 3" key="1">
    <citation type="submission" date="2014-06" db="EMBL/GenBank/DDBJ databases">
        <authorList>
            <consortium name="DOE Joint Genome Institute"/>
            <person name="Kuo A."/>
            <person name="Kohler A."/>
            <person name="Nagy L.G."/>
            <person name="Floudas D."/>
            <person name="Copeland A."/>
            <person name="Barry K.W."/>
            <person name="Cichocki N."/>
            <person name="Veneault-Fourrey C."/>
            <person name="LaButti K."/>
            <person name="Lindquist E.A."/>
            <person name="Lipzen A."/>
            <person name="Lundell T."/>
            <person name="Morin E."/>
            <person name="Murat C."/>
            <person name="Sun H."/>
            <person name="Tunlid A."/>
            <person name="Henrissat B."/>
            <person name="Grigoriev I.V."/>
            <person name="Hibbett D.S."/>
            <person name="Martin F."/>
            <person name="Nordberg H.P."/>
            <person name="Cantor M.N."/>
            <person name="Hua S.X."/>
        </authorList>
    </citation>
    <scope>NUCLEOTIDE SEQUENCE [LARGE SCALE GENOMIC DNA]</scope>
    <source>
        <strain evidence="2 3">ATCC 200175</strain>
    </source>
</reference>
<feature type="compositionally biased region" description="Pro residues" evidence="1">
    <location>
        <begin position="241"/>
        <end position="250"/>
    </location>
</feature>
<feature type="non-terminal residue" evidence="2">
    <location>
        <position position="250"/>
    </location>
</feature>
<keyword evidence="3" id="KW-1185">Reference proteome</keyword>
<name>A0A0C9T734_PAXIN</name>
<proteinExistence type="predicted"/>
<dbReference type="HOGENOM" id="CLU_1113615_0_0_1"/>
<feature type="compositionally biased region" description="Low complexity" evidence="1">
    <location>
        <begin position="29"/>
        <end position="49"/>
    </location>
</feature>
<feature type="region of interest" description="Disordered" evidence="1">
    <location>
        <begin position="162"/>
        <end position="208"/>
    </location>
</feature>
<feature type="region of interest" description="Disordered" evidence="1">
    <location>
        <begin position="231"/>
        <end position="250"/>
    </location>
</feature>
<feature type="compositionally biased region" description="Polar residues" evidence="1">
    <location>
        <begin position="134"/>
        <end position="148"/>
    </location>
</feature>
<feature type="region of interest" description="Disordered" evidence="1">
    <location>
        <begin position="1"/>
        <end position="148"/>
    </location>
</feature>
<evidence type="ECO:0000313" key="2">
    <source>
        <dbReference type="EMBL" id="KIJ11510.1"/>
    </source>
</evidence>
<accession>A0A0C9T734</accession>
<evidence type="ECO:0000313" key="3">
    <source>
        <dbReference type="Proteomes" id="UP000053647"/>
    </source>
</evidence>
<gene>
    <name evidence="2" type="ORF">PAXINDRAFT_101660</name>
</gene>
<dbReference type="Proteomes" id="UP000053647">
    <property type="component" value="Unassembled WGS sequence"/>
</dbReference>
<feature type="compositionally biased region" description="Acidic residues" evidence="1">
    <location>
        <begin position="94"/>
        <end position="114"/>
    </location>
</feature>
<dbReference type="EMBL" id="KN819378">
    <property type="protein sequence ID" value="KIJ11510.1"/>
    <property type="molecule type" value="Genomic_DNA"/>
</dbReference>
<sequence>MATLRRSQDVTDLITSPATPDSLLAPLTRQNMRPRSPNSSRGSSCQSKSRTLSPTHGDDELLLRVGQEYNGDNDPSAPSGSDPHRRKRRRVELEDVDEVQQEVVDENSEVDQLDAEAYSLNEEPFPAPTPDIPESSTAQAISESSIPQPTYVTRLSTWDMPPDISFAEDQLPGNEPPLSNHTGEEHHVRLSPDPVTGQQAPTPWSPPIELSDEITIVSPIAHHISFSAPPTILNDQSLLSPPSPSRVPST</sequence>
<evidence type="ECO:0000256" key="1">
    <source>
        <dbReference type="SAM" id="MobiDB-lite"/>
    </source>
</evidence>
<organism evidence="2 3">
    <name type="scientific">Paxillus involutus ATCC 200175</name>
    <dbReference type="NCBI Taxonomy" id="664439"/>
    <lineage>
        <taxon>Eukaryota</taxon>
        <taxon>Fungi</taxon>
        <taxon>Dikarya</taxon>
        <taxon>Basidiomycota</taxon>
        <taxon>Agaricomycotina</taxon>
        <taxon>Agaricomycetes</taxon>
        <taxon>Agaricomycetidae</taxon>
        <taxon>Boletales</taxon>
        <taxon>Paxilineae</taxon>
        <taxon>Paxillaceae</taxon>
        <taxon>Paxillus</taxon>
    </lineage>
</organism>
<dbReference type="AlphaFoldDB" id="A0A0C9T734"/>
<reference evidence="3" key="2">
    <citation type="submission" date="2015-01" db="EMBL/GenBank/DDBJ databases">
        <title>Evolutionary Origins and Diversification of the Mycorrhizal Mutualists.</title>
        <authorList>
            <consortium name="DOE Joint Genome Institute"/>
            <consortium name="Mycorrhizal Genomics Consortium"/>
            <person name="Kohler A."/>
            <person name="Kuo A."/>
            <person name="Nagy L.G."/>
            <person name="Floudas D."/>
            <person name="Copeland A."/>
            <person name="Barry K.W."/>
            <person name="Cichocki N."/>
            <person name="Veneault-Fourrey C."/>
            <person name="LaButti K."/>
            <person name="Lindquist E.A."/>
            <person name="Lipzen A."/>
            <person name="Lundell T."/>
            <person name="Morin E."/>
            <person name="Murat C."/>
            <person name="Riley R."/>
            <person name="Ohm R."/>
            <person name="Sun H."/>
            <person name="Tunlid A."/>
            <person name="Henrissat B."/>
            <person name="Grigoriev I.V."/>
            <person name="Hibbett D.S."/>
            <person name="Martin F."/>
        </authorList>
    </citation>
    <scope>NUCLEOTIDE SEQUENCE [LARGE SCALE GENOMIC DNA]</scope>
    <source>
        <strain evidence="3">ATCC 200175</strain>
    </source>
</reference>
<protein>
    <submittedName>
        <fullName evidence="2">Uncharacterized protein</fullName>
    </submittedName>
</protein>